<evidence type="ECO:0000256" key="7">
    <source>
        <dbReference type="ARBA" id="ARBA00022801"/>
    </source>
</evidence>
<comment type="miscellaneous">
    <text evidence="17">Bacitracin is thought to be involved in the inhibition of peptidoglycan synthesis by sequestering undecaprenyl diphosphate, thereby reducing the pool of lipid carrier available.</text>
</comment>
<keyword evidence="10 17" id="KW-1133">Transmembrane helix</keyword>
<dbReference type="NCBIfam" id="TIGR00753">
    <property type="entry name" value="undec_PP_bacA"/>
    <property type="match status" value="1"/>
</dbReference>
<keyword evidence="12 17" id="KW-0046">Antibiotic resistance</keyword>
<feature type="transmembrane region" description="Helical" evidence="17">
    <location>
        <begin position="197"/>
        <end position="218"/>
    </location>
</feature>
<accession>A0ABW1WZ03</accession>
<evidence type="ECO:0000256" key="16">
    <source>
        <dbReference type="ARBA" id="ARBA00047594"/>
    </source>
</evidence>
<comment type="function">
    <text evidence="17">Catalyzes the dephosphorylation of undecaprenyl diphosphate (UPP). Confers resistance to bacitracin.</text>
</comment>
<evidence type="ECO:0000256" key="14">
    <source>
        <dbReference type="ARBA" id="ARBA00032707"/>
    </source>
</evidence>
<evidence type="ECO:0000256" key="11">
    <source>
        <dbReference type="ARBA" id="ARBA00023136"/>
    </source>
</evidence>
<keyword evidence="9 17" id="KW-0573">Peptidoglycan synthesis</keyword>
<dbReference type="PANTHER" id="PTHR30622:SF3">
    <property type="entry name" value="UNDECAPRENYL-DIPHOSPHATASE"/>
    <property type="match status" value="1"/>
</dbReference>
<evidence type="ECO:0000256" key="9">
    <source>
        <dbReference type="ARBA" id="ARBA00022984"/>
    </source>
</evidence>
<gene>
    <name evidence="17" type="primary">uppP</name>
    <name evidence="18" type="ORF">ACFP57_00610</name>
</gene>
<keyword evidence="8 17" id="KW-0133">Cell shape</keyword>
<organism evidence="18 19">
    <name type="scientific">Luteococcus sanguinis</name>
    <dbReference type="NCBI Taxonomy" id="174038"/>
    <lineage>
        <taxon>Bacteria</taxon>
        <taxon>Bacillati</taxon>
        <taxon>Actinomycetota</taxon>
        <taxon>Actinomycetes</taxon>
        <taxon>Propionibacteriales</taxon>
        <taxon>Propionibacteriaceae</taxon>
        <taxon>Luteococcus</taxon>
    </lineage>
</organism>
<evidence type="ECO:0000256" key="5">
    <source>
        <dbReference type="ARBA" id="ARBA00022475"/>
    </source>
</evidence>
<keyword evidence="5 17" id="KW-1003">Cell membrane</keyword>
<comment type="subcellular location">
    <subcellularLocation>
        <location evidence="1 17">Cell membrane</location>
        <topology evidence="1 17">Multi-pass membrane protein</topology>
    </subcellularLocation>
</comment>
<dbReference type="InterPro" id="IPR003824">
    <property type="entry name" value="UppP"/>
</dbReference>
<evidence type="ECO:0000256" key="17">
    <source>
        <dbReference type="HAMAP-Rule" id="MF_01006"/>
    </source>
</evidence>
<comment type="caution">
    <text evidence="18">The sequence shown here is derived from an EMBL/GenBank/DDBJ whole genome shotgun (WGS) entry which is preliminary data.</text>
</comment>
<evidence type="ECO:0000256" key="10">
    <source>
        <dbReference type="ARBA" id="ARBA00022989"/>
    </source>
</evidence>
<evidence type="ECO:0000256" key="12">
    <source>
        <dbReference type="ARBA" id="ARBA00023251"/>
    </source>
</evidence>
<evidence type="ECO:0000256" key="6">
    <source>
        <dbReference type="ARBA" id="ARBA00022692"/>
    </source>
</evidence>
<dbReference type="Proteomes" id="UP001596266">
    <property type="component" value="Unassembled WGS sequence"/>
</dbReference>
<protein>
    <recommendedName>
        <fullName evidence="4 17">Undecaprenyl-diphosphatase</fullName>
        <ecNumber evidence="3 17">3.6.1.27</ecNumber>
    </recommendedName>
    <alternativeName>
        <fullName evidence="15 17">Bacitracin resistance protein</fullName>
    </alternativeName>
    <alternativeName>
        <fullName evidence="14 17">Undecaprenyl pyrophosphate phosphatase</fullName>
    </alternativeName>
</protein>
<evidence type="ECO:0000256" key="1">
    <source>
        <dbReference type="ARBA" id="ARBA00004651"/>
    </source>
</evidence>
<dbReference type="GO" id="GO:0050380">
    <property type="term" value="F:undecaprenyl-diphosphatase activity"/>
    <property type="evidence" value="ECO:0007669"/>
    <property type="project" value="UniProtKB-EC"/>
</dbReference>
<keyword evidence="19" id="KW-1185">Reference proteome</keyword>
<feature type="transmembrane region" description="Helical" evidence="17">
    <location>
        <begin position="85"/>
        <end position="107"/>
    </location>
</feature>
<evidence type="ECO:0000256" key="15">
    <source>
        <dbReference type="ARBA" id="ARBA00032932"/>
    </source>
</evidence>
<evidence type="ECO:0000256" key="8">
    <source>
        <dbReference type="ARBA" id="ARBA00022960"/>
    </source>
</evidence>
<dbReference type="RefSeq" id="WP_343885484.1">
    <property type="nucleotide sequence ID" value="NZ_BAAAKI010000006.1"/>
</dbReference>
<dbReference type="HAMAP" id="MF_01006">
    <property type="entry name" value="Undec_diphosphatase"/>
    <property type="match status" value="1"/>
</dbReference>
<reference evidence="19" key="1">
    <citation type="journal article" date="2019" name="Int. J. Syst. Evol. Microbiol.">
        <title>The Global Catalogue of Microorganisms (GCM) 10K type strain sequencing project: providing services to taxonomists for standard genome sequencing and annotation.</title>
        <authorList>
            <consortium name="The Broad Institute Genomics Platform"/>
            <consortium name="The Broad Institute Genome Sequencing Center for Infectious Disease"/>
            <person name="Wu L."/>
            <person name="Ma J."/>
        </authorList>
    </citation>
    <scope>NUCLEOTIDE SEQUENCE [LARGE SCALE GENOMIC DNA]</scope>
    <source>
        <strain evidence="19">CGMCC 1.15277</strain>
    </source>
</reference>
<keyword evidence="11 17" id="KW-0472">Membrane</keyword>
<evidence type="ECO:0000256" key="4">
    <source>
        <dbReference type="ARBA" id="ARBA00021581"/>
    </source>
</evidence>
<dbReference type="Pfam" id="PF02673">
    <property type="entry name" value="BacA"/>
    <property type="match status" value="1"/>
</dbReference>
<feature type="transmembrane region" description="Helical" evidence="17">
    <location>
        <begin position="224"/>
        <end position="249"/>
    </location>
</feature>
<evidence type="ECO:0000313" key="19">
    <source>
        <dbReference type="Proteomes" id="UP001596266"/>
    </source>
</evidence>
<feature type="transmembrane region" description="Helical" evidence="17">
    <location>
        <begin position="261"/>
        <end position="280"/>
    </location>
</feature>
<keyword evidence="7 17" id="KW-0378">Hydrolase</keyword>
<name>A0ABW1WZ03_9ACTN</name>
<dbReference type="EMBL" id="JBHSUA010000003">
    <property type="protein sequence ID" value="MFC6395499.1"/>
    <property type="molecule type" value="Genomic_DNA"/>
</dbReference>
<evidence type="ECO:0000313" key="18">
    <source>
        <dbReference type="EMBL" id="MFC6395499.1"/>
    </source>
</evidence>
<evidence type="ECO:0000256" key="3">
    <source>
        <dbReference type="ARBA" id="ARBA00012374"/>
    </source>
</evidence>
<keyword evidence="13 17" id="KW-0961">Cell wall biogenesis/degradation</keyword>
<dbReference type="NCBIfam" id="NF001392">
    <property type="entry name" value="PRK00281.2-1"/>
    <property type="match status" value="1"/>
</dbReference>
<evidence type="ECO:0000256" key="13">
    <source>
        <dbReference type="ARBA" id="ARBA00023316"/>
    </source>
</evidence>
<keyword evidence="6 17" id="KW-0812">Transmembrane</keyword>
<dbReference type="EC" id="3.6.1.27" evidence="3 17"/>
<comment type="similarity">
    <text evidence="2 17">Belongs to the UppP family.</text>
</comment>
<sequence>MLNWWESVLLGIVEGVTEFLPVSSTGHLTIVEKLMNKPIDDPSLTAFTAIIQMGAILAAVMYFWKDIVRIVVGWFAGVRDASKRGADYNMGWAVIVGTLITGVIGFLGKDLITGAFRSLWVVVGGLILWSIAMYLGDRHSANTPDAEKGGLEQITWKDGAILGLVQCLALVPGVSRSGATIVGGLFKGLDRLAATKLSFYLGIPALLAAGAFEMVTVAPEISAGVGWSMTLLATVVSFIVAYASIAWLLKFVASNNFTSFVVYRLALAAVIVMLLVGKVITAV</sequence>
<dbReference type="PANTHER" id="PTHR30622">
    <property type="entry name" value="UNDECAPRENYL-DIPHOSPHATASE"/>
    <property type="match status" value="1"/>
</dbReference>
<comment type="catalytic activity">
    <reaction evidence="16 17">
        <text>di-trans,octa-cis-undecaprenyl diphosphate + H2O = di-trans,octa-cis-undecaprenyl phosphate + phosphate + H(+)</text>
        <dbReference type="Rhea" id="RHEA:28094"/>
        <dbReference type="ChEBI" id="CHEBI:15377"/>
        <dbReference type="ChEBI" id="CHEBI:15378"/>
        <dbReference type="ChEBI" id="CHEBI:43474"/>
        <dbReference type="ChEBI" id="CHEBI:58405"/>
        <dbReference type="ChEBI" id="CHEBI:60392"/>
        <dbReference type="EC" id="3.6.1.27"/>
    </reaction>
</comment>
<evidence type="ECO:0000256" key="2">
    <source>
        <dbReference type="ARBA" id="ARBA00010621"/>
    </source>
</evidence>
<proteinExistence type="inferred from homology"/>
<feature type="transmembrane region" description="Helical" evidence="17">
    <location>
        <begin position="119"/>
        <end position="136"/>
    </location>
</feature>
<feature type="transmembrane region" description="Helical" evidence="17">
    <location>
        <begin position="44"/>
        <end position="64"/>
    </location>
</feature>